<gene>
    <name evidence="2" type="ORF">ACJRO7_008600</name>
</gene>
<accession>A0ABD3IRX2</accession>
<name>A0ABD3IRX2_EUCGL</name>
<evidence type="ECO:0000256" key="1">
    <source>
        <dbReference type="SAM" id="MobiDB-lite"/>
    </source>
</evidence>
<proteinExistence type="predicted"/>
<dbReference type="EMBL" id="JBJKBG010000011">
    <property type="protein sequence ID" value="KAL3717046.1"/>
    <property type="molecule type" value="Genomic_DNA"/>
</dbReference>
<reference evidence="2 3" key="1">
    <citation type="submission" date="2024-11" db="EMBL/GenBank/DDBJ databases">
        <title>Chromosome-level genome assembly of Eucalyptus globulus Labill. provides insights into its genome evolution.</title>
        <authorList>
            <person name="Li X."/>
        </authorList>
    </citation>
    <scope>NUCLEOTIDE SEQUENCE [LARGE SCALE GENOMIC DNA]</scope>
    <source>
        <strain evidence="2">CL2024</strain>
        <tissue evidence="2">Fresh tender leaves</tissue>
    </source>
</reference>
<comment type="caution">
    <text evidence="2">The sequence shown here is derived from an EMBL/GenBank/DDBJ whole genome shotgun (WGS) entry which is preliminary data.</text>
</comment>
<dbReference type="AlphaFoldDB" id="A0ABD3IRX2"/>
<feature type="compositionally biased region" description="Acidic residues" evidence="1">
    <location>
        <begin position="1"/>
        <end position="22"/>
    </location>
</feature>
<dbReference type="Proteomes" id="UP001634007">
    <property type="component" value="Unassembled WGS sequence"/>
</dbReference>
<feature type="region of interest" description="Disordered" evidence="1">
    <location>
        <begin position="1"/>
        <end position="34"/>
    </location>
</feature>
<keyword evidence="3" id="KW-1185">Reference proteome</keyword>
<sequence>MVISEITEEKDDGDDGAEEQEQETPSLPVDAETQTRRIRQIIEYQKSLCWSSSSSLSSSSSAAAATAAAAASHSSLSSSRRSSSLMELMKSGSTSLQRLFDMEHTSLADYLDEYSATPVVKTVPLWGSSDSDADRFPDPWDSFKASRHYESARRNEAGSCGLSEFASRGTSFVEGGKKTNATRTRAVSSERKLRRKRSFRRLPGFRTWRWRGFRFRRRLRRLRIMICGRKF</sequence>
<organism evidence="2 3">
    <name type="scientific">Eucalyptus globulus</name>
    <name type="common">Tasmanian blue gum</name>
    <dbReference type="NCBI Taxonomy" id="34317"/>
    <lineage>
        <taxon>Eukaryota</taxon>
        <taxon>Viridiplantae</taxon>
        <taxon>Streptophyta</taxon>
        <taxon>Embryophyta</taxon>
        <taxon>Tracheophyta</taxon>
        <taxon>Spermatophyta</taxon>
        <taxon>Magnoliopsida</taxon>
        <taxon>eudicotyledons</taxon>
        <taxon>Gunneridae</taxon>
        <taxon>Pentapetalae</taxon>
        <taxon>rosids</taxon>
        <taxon>malvids</taxon>
        <taxon>Myrtales</taxon>
        <taxon>Myrtaceae</taxon>
        <taxon>Myrtoideae</taxon>
        <taxon>Eucalypteae</taxon>
        <taxon>Eucalyptus</taxon>
    </lineage>
</organism>
<evidence type="ECO:0000313" key="2">
    <source>
        <dbReference type="EMBL" id="KAL3717046.1"/>
    </source>
</evidence>
<evidence type="ECO:0000313" key="3">
    <source>
        <dbReference type="Proteomes" id="UP001634007"/>
    </source>
</evidence>
<protein>
    <submittedName>
        <fullName evidence="2">Uncharacterized protein</fullName>
    </submittedName>
</protein>